<comment type="caution">
    <text evidence="2">The sequence shown here is derived from an EMBL/GenBank/DDBJ whole genome shotgun (WGS) entry which is preliminary data.</text>
</comment>
<dbReference type="EMBL" id="CAKOFQ010007038">
    <property type="protein sequence ID" value="CAH1988165.1"/>
    <property type="molecule type" value="Genomic_DNA"/>
</dbReference>
<evidence type="ECO:0000256" key="1">
    <source>
        <dbReference type="SAM" id="MobiDB-lite"/>
    </source>
</evidence>
<name>A0A9P0PL11_ACAOB</name>
<feature type="region of interest" description="Disordered" evidence="1">
    <location>
        <begin position="394"/>
        <end position="421"/>
    </location>
</feature>
<protein>
    <submittedName>
        <fullName evidence="2">Uncharacterized protein</fullName>
    </submittedName>
</protein>
<feature type="compositionally biased region" description="Acidic residues" evidence="1">
    <location>
        <begin position="445"/>
        <end position="459"/>
    </location>
</feature>
<sequence>MIRDSISCAQVRNRAEQSRLTTFLHKMERQKKEEMRELSCKRKQFRSSFSKLNLPSQYSSQYSKEVSEVKMYDRHNPGLCYRRNGGQKIIYQLQNTPSMDYKQIHELVFTDGEVDIEKIICIHLISAHRSETLTPPKKRKIICKENSPQERLLDRSKKGFSNYQKLNSVLPLYTIEPLKLGTVGNYTDPPVINDGRLAARLLVNDKIRELLRFVINGLEKSNIDKLKHMCSVAHDEEYVKDVLQNKRNMKFIEALAELPIVKSCESFVLTPPFRIKSNSLFIKTPNGALERIVNQFRHEILQLPSRNLVITQSTPIQIEATPRKSPSTWSAPCERLTVREFMDKDLGIATSRGSEEKDAGRRESSSRSSQNFVLKNIRQASKAKRIEYDDSDENIFTRSERRQSTTKTPSPPSSIKLSDIRTEESINISGLDMKLSAISSFITEDTEKENIENEEEDTPECVHKEQSDSKKRKSTDDPGIPKHFVKKVICPACMAKWKAAPPTPKTPRLRKTDVPTLSNPVFKTNDINRISLLISKEEFKLQSYERRFSSESSAKGQGKRESIVTENIENIYIKPMDLVRIEQEIREKETEKKLQRFLNGHS</sequence>
<feature type="region of interest" description="Disordered" evidence="1">
    <location>
        <begin position="347"/>
        <end position="376"/>
    </location>
</feature>
<feature type="compositionally biased region" description="Basic and acidic residues" evidence="1">
    <location>
        <begin position="460"/>
        <end position="480"/>
    </location>
</feature>
<evidence type="ECO:0000313" key="2">
    <source>
        <dbReference type="EMBL" id="CAH1988165.1"/>
    </source>
</evidence>
<reference evidence="2" key="1">
    <citation type="submission" date="2022-03" db="EMBL/GenBank/DDBJ databases">
        <authorList>
            <person name="Sayadi A."/>
        </authorList>
    </citation>
    <scope>NUCLEOTIDE SEQUENCE</scope>
</reference>
<keyword evidence="3" id="KW-1185">Reference proteome</keyword>
<organism evidence="2 3">
    <name type="scientific">Acanthoscelides obtectus</name>
    <name type="common">Bean weevil</name>
    <name type="synonym">Bruchus obtectus</name>
    <dbReference type="NCBI Taxonomy" id="200917"/>
    <lineage>
        <taxon>Eukaryota</taxon>
        <taxon>Metazoa</taxon>
        <taxon>Ecdysozoa</taxon>
        <taxon>Arthropoda</taxon>
        <taxon>Hexapoda</taxon>
        <taxon>Insecta</taxon>
        <taxon>Pterygota</taxon>
        <taxon>Neoptera</taxon>
        <taxon>Endopterygota</taxon>
        <taxon>Coleoptera</taxon>
        <taxon>Polyphaga</taxon>
        <taxon>Cucujiformia</taxon>
        <taxon>Chrysomeloidea</taxon>
        <taxon>Chrysomelidae</taxon>
        <taxon>Bruchinae</taxon>
        <taxon>Bruchini</taxon>
        <taxon>Acanthoscelides</taxon>
    </lineage>
</organism>
<evidence type="ECO:0000313" key="3">
    <source>
        <dbReference type="Proteomes" id="UP001152888"/>
    </source>
</evidence>
<dbReference type="OrthoDB" id="7683519at2759"/>
<proteinExistence type="predicted"/>
<gene>
    <name evidence="2" type="ORF">ACAOBT_LOCUS18318</name>
</gene>
<accession>A0A9P0PL11</accession>
<feature type="compositionally biased region" description="Basic and acidic residues" evidence="1">
    <location>
        <begin position="353"/>
        <end position="365"/>
    </location>
</feature>
<dbReference type="Proteomes" id="UP001152888">
    <property type="component" value="Unassembled WGS sequence"/>
</dbReference>
<feature type="region of interest" description="Disordered" evidence="1">
    <location>
        <begin position="445"/>
        <end position="480"/>
    </location>
</feature>
<dbReference type="AlphaFoldDB" id="A0A9P0PL11"/>